<protein>
    <submittedName>
        <fullName evidence="1">Uncharacterized protein</fullName>
    </submittedName>
</protein>
<reference evidence="2" key="2">
    <citation type="submission" date="2015-05" db="EMBL/GenBank/DDBJ databases">
        <title>Complete genome sequence of Corynebacterium testudinoris DSM 44614, recovered from necrotic lesions in the mouth of a tortoise.</title>
        <authorList>
            <person name="Ruckert C."/>
            <person name="Albersmeier A."/>
            <person name="Winkler A."/>
            <person name="Tauch A."/>
        </authorList>
    </citation>
    <scope>NUCLEOTIDE SEQUENCE [LARGE SCALE GENOMIC DNA]</scope>
    <source>
        <strain evidence="2">DSM 44614</strain>
    </source>
</reference>
<evidence type="ECO:0000313" key="1">
    <source>
        <dbReference type="EMBL" id="AKK08168.1"/>
    </source>
</evidence>
<keyword evidence="2" id="KW-1185">Reference proteome</keyword>
<dbReference type="AlphaFoldDB" id="A0A0G3H8M1"/>
<sequence length="92" mass="10137">MAQNEPTFTDVQRRDIVVEIVTKDGVPVLSIDKQVPGGSSKRILLLNKIDAKQLSEVLDNYLKQVYSLELSGLNSSLSPADMAELFGEDDDD</sequence>
<dbReference type="OrthoDB" id="4411111at2"/>
<gene>
    <name evidence="1" type="ORF">CTEST_03595</name>
</gene>
<dbReference type="EMBL" id="CP011545">
    <property type="protein sequence ID" value="AKK08168.1"/>
    <property type="molecule type" value="Genomic_DNA"/>
</dbReference>
<organism evidence="1 2">
    <name type="scientific">Corynebacterium testudinoris</name>
    <dbReference type="NCBI Taxonomy" id="136857"/>
    <lineage>
        <taxon>Bacteria</taxon>
        <taxon>Bacillati</taxon>
        <taxon>Actinomycetota</taxon>
        <taxon>Actinomycetes</taxon>
        <taxon>Mycobacteriales</taxon>
        <taxon>Corynebacteriaceae</taxon>
        <taxon>Corynebacterium</taxon>
    </lineage>
</organism>
<accession>A0A0G3H8M1</accession>
<dbReference type="Proteomes" id="UP000035540">
    <property type="component" value="Chromosome"/>
</dbReference>
<reference evidence="1 2" key="1">
    <citation type="journal article" date="2015" name="Genome Announc.">
        <title>Complete Genome Sequence of the Type Strain Corynebacterium testudinoris DSM 44614, Recovered from Necrotic Lesions in the Mouth of a Tortoise.</title>
        <authorList>
            <person name="Ruckert C."/>
            <person name="Kriete M."/>
            <person name="Jaenicke S."/>
            <person name="Winkler A."/>
            <person name="Tauch A."/>
        </authorList>
    </citation>
    <scope>NUCLEOTIDE SEQUENCE [LARGE SCALE GENOMIC DNA]</scope>
    <source>
        <strain evidence="1 2">DSM 44614</strain>
    </source>
</reference>
<dbReference type="PATRIC" id="fig|136857.5.peg.709"/>
<dbReference type="RefSeq" id="WP_047252569.1">
    <property type="nucleotide sequence ID" value="NZ_CP011545.1"/>
</dbReference>
<evidence type="ECO:0000313" key="2">
    <source>
        <dbReference type="Proteomes" id="UP000035540"/>
    </source>
</evidence>
<dbReference type="KEGG" id="cted:CTEST_03595"/>
<proteinExistence type="predicted"/>
<name>A0A0G3H8M1_9CORY</name>